<evidence type="ECO:0000256" key="1">
    <source>
        <dbReference type="ARBA" id="ARBA00004651"/>
    </source>
</evidence>
<dbReference type="Proteomes" id="UP000602647">
    <property type="component" value="Unassembled WGS sequence"/>
</dbReference>
<feature type="transmembrane region" description="Helical" evidence="6">
    <location>
        <begin position="277"/>
        <end position="299"/>
    </location>
</feature>
<evidence type="ECO:0000256" key="2">
    <source>
        <dbReference type="ARBA" id="ARBA00022448"/>
    </source>
</evidence>
<dbReference type="InterPro" id="IPR020846">
    <property type="entry name" value="MFS_dom"/>
</dbReference>
<name>A0A923NQA5_9FIRM</name>
<feature type="transmembrane region" description="Helical" evidence="6">
    <location>
        <begin position="166"/>
        <end position="184"/>
    </location>
</feature>
<evidence type="ECO:0000313" key="8">
    <source>
        <dbReference type="EMBL" id="MBC6680720.1"/>
    </source>
</evidence>
<feature type="transmembrane region" description="Helical" evidence="6">
    <location>
        <begin position="305"/>
        <end position="329"/>
    </location>
</feature>
<dbReference type="GO" id="GO:0022857">
    <property type="term" value="F:transmembrane transporter activity"/>
    <property type="evidence" value="ECO:0007669"/>
    <property type="project" value="InterPro"/>
</dbReference>
<comment type="subcellular location">
    <subcellularLocation>
        <location evidence="1">Cell membrane</location>
        <topology evidence="1">Multi-pass membrane protein</topology>
    </subcellularLocation>
</comment>
<dbReference type="Pfam" id="PF07690">
    <property type="entry name" value="MFS_1"/>
    <property type="match status" value="1"/>
</dbReference>
<dbReference type="PROSITE" id="PS50850">
    <property type="entry name" value="MFS"/>
    <property type="match status" value="1"/>
</dbReference>
<dbReference type="InterPro" id="IPR050327">
    <property type="entry name" value="Proton-linked_MCT"/>
</dbReference>
<evidence type="ECO:0000313" key="9">
    <source>
        <dbReference type="Proteomes" id="UP000602647"/>
    </source>
</evidence>
<reference evidence="8" key="1">
    <citation type="submission" date="2020-08" db="EMBL/GenBank/DDBJ databases">
        <title>Genome public.</title>
        <authorList>
            <person name="Liu C."/>
            <person name="Sun Q."/>
        </authorList>
    </citation>
    <scope>NUCLEOTIDE SEQUENCE</scope>
    <source>
        <strain evidence="8">BX12</strain>
    </source>
</reference>
<keyword evidence="5 6" id="KW-0472">Membrane</keyword>
<organism evidence="8 9">
    <name type="scientific">Zhenpiania hominis</name>
    <dbReference type="NCBI Taxonomy" id="2763644"/>
    <lineage>
        <taxon>Bacteria</taxon>
        <taxon>Bacillati</taxon>
        <taxon>Bacillota</taxon>
        <taxon>Clostridia</taxon>
        <taxon>Peptostreptococcales</taxon>
        <taxon>Anaerovoracaceae</taxon>
        <taxon>Zhenpiania</taxon>
    </lineage>
</organism>
<keyword evidence="3 6" id="KW-0812">Transmembrane</keyword>
<feature type="transmembrane region" description="Helical" evidence="6">
    <location>
        <begin position="12"/>
        <end position="34"/>
    </location>
</feature>
<dbReference type="SUPFAM" id="SSF103473">
    <property type="entry name" value="MFS general substrate transporter"/>
    <property type="match status" value="1"/>
</dbReference>
<feature type="transmembrane region" description="Helical" evidence="6">
    <location>
        <begin position="46"/>
        <end position="64"/>
    </location>
</feature>
<dbReference type="EMBL" id="JACRYT010000017">
    <property type="protein sequence ID" value="MBC6680720.1"/>
    <property type="molecule type" value="Genomic_DNA"/>
</dbReference>
<dbReference type="InterPro" id="IPR005828">
    <property type="entry name" value="MFS_sugar_transport-like"/>
</dbReference>
<dbReference type="RefSeq" id="WP_187303816.1">
    <property type="nucleotide sequence ID" value="NZ_CBCTQH010000053.1"/>
</dbReference>
<gene>
    <name evidence="8" type="ORF">H9L42_12900</name>
</gene>
<evidence type="ECO:0000259" key="7">
    <source>
        <dbReference type="PROSITE" id="PS50850"/>
    </source>
</evidence>
<feature type="transmembrane region" description="Helical" evidence="6">
    <location>
        <begin position="215"/>
        <end position="238"/>
    </location>
</feature>
<feature type="transmembrane region" description="Helical" evidence="6">
    <location>
        <begin position="96"/>
        <end position="120"/>
    </location>
</feature>
<comment type="caution">
    <text evidence="8">The sequence shown here is derived from an EMBL/GenBank/DDBJ whole genome shotgun (WGS) entry which is preliminary data.</text>
</comment>
<dbReference type="Pfam" id="PF00083">
    <property type="entry name" value="Sugar_tr"/>
    <property type="match status" value="1"/>
</dbReference>
<proteinExistence type="predicted"/>
<dbReference type="PANTHER" id="PTHR11360">
    <property type="entry name" value="MONOCARBOXYLATE TRANSPORTER"/>
    <property type="match status" value="1"/>
</dbReference>
<keyword evidence="9" id="KW-1185">Reference proteome</keyword>
<accession>A0A923NQA5</accession>
<dbReference type="CDD" id="cd17353">
    <property type="entry name" value="MFS_OFA_like"/>
    <property type="match status" value="1"/>
</dbReference>
<sequence>MSSLKHKRWQVLAASISINFCLGTYYAWSIFAAGYMDLFQWPADKLTIVFILSALLGPVSMTIGGKMMDKYGVRVVILLASILYSAGNFFCGVIESLAVLYVVYPATVTLGMSTVFNCTVNNSIKFFPEHRGLVSGVVTTSIGGATIFIAPLVQMLIHIFHVQMTFRIIGIASMVIMIAASLFIRQAPEQEGLSVPHRKVRSVDKNWKEMLKTPLFYALVLMFLAGATAGMMIASQLAIMAQGIVKVTAAAAAVAVSVFSFMNAAGRVTYGILADRIGWRNVLIIMFLAILAGEALLITSGYGTWIRFLIGISMVGICYGGFIGIYPAITAENFGTKNQGTNYGIMFWGFAIGGLVGPQLTVSLGNVGSNPYIGGFIAAFVIAAIGLVISLFVKRQKA</sequence>
<dbReference type="PANTHER" id="PTHR11360:SF317">
    <property type="entry name" value="MAJOR FACILITATOR SUPERFAMILY (MFS) PROFILE DOMAIN-CONTAINING PROTEIN-RELATED"/>
    <property type="match status" value="1"/>
</dbReference>
<keyword evidence="4 6" id="KW-1133">Transmembrane helix</keyword>
<dbReference type="Gene3D" id="1.20.1250.20">
    <property type="entry name" value="MFS general substrate transporter like domains"/>
    <property type="match status" value="2"/>
</dbReference>
<dbReference type="InterPro" id="IPR011701">
    <property type="entry name" value="MFS"/>
</dbReference>
<feature type="transmembrane region" description="Helical" evidence="6">
    <location>
        <begin position="132"/>
        <end position="160"/>
    </location>
</feature>
<feature type="transmembrane region" description="Helical" evidence="6">
    <location>
        <begin position="71"/>
        <end position="90"/>
    </location>
</feature>
<feature type="transmembrane region" description="Helical" evidence="6">
    <location>
        <begin position="341"/>
        <end position="360"/>
    </location>
</feature>
<feature type="transmembrane region" description="Helical" evidence="6">
    <location>
        <begin position="244"/>
        <end position="265"/>
    </location>
</feature>
<feature type="transmembrane region" description="Helical" evidence="6">
    <location>
        <begin position="372"/>
        <end position="393"/>
    </location>
</feature>
<dbReference type="AlphaFoldDB" id="A0A923NQA5"/>
<evidence type="ECO:0000256" key="3">
    <source>
        <dbReference type="ARBA" id="ARBA00022692"/>
    </source>
</evidence>
<evidence type="ECO:0000256" key="6">
    <source>
        <dbReference type="SAM" id="Phobius"/>
    </source>
</evidence>
<dbReference type="GO" id="GO:0005886">
    <property type="term" value="C:plasma membrane"/>
    <property type="evidence" value="ECO:0007669"/>
    <property type="project" value="UniProtKB-SubCell"/>
</dbReference>
<feature type="domain" description="Major facilitator superfamily (MFS) profile" evidence="7">
    <location>
        <begin position="1"/>
        <end position="398"/>
    </location>
</feature>
<evidence type="ECO:0000256" key="4">
    <source>
        <dbReference type="ARBA" id="ARBA00022989"/>
    </source>
</evidence>
<protein>
    <submittedName>
        <fullName evidence="8">OFA family MFS transporter</fullName>
    </submittedName>
</protein>
<keyword evidence="2" id="KW-0813">Transport</keyword>
<evidence type="ECO:0000256" key="5">
    <source>
        <dbReference type="ARBA" id="ARBA00023136"/>
    </source>
</evidence>
<dbReference type="InterPro" id="IPR036259">
    <property type="entry name" value="MFS_trans_sf"/>
</dbReference>